<evidence type="ECO:0000313" key="3">
    <source>
        <dbReference type="EMBL" id="KRM46127.1"/>
    </source>
</evidence>
<accession>A0A0R1YVC4</accession>
<evidence type="ECO:0000313" key="4">
    <source>
        <dbReference type="Proteomes" id="UP000051957"/>
    </source>
</evidence>
<dbReference type="RefSeq" id="WP_057909634.1">
    <property type="nucleotide sequence ID" value="NZ_AZGK01000010.1"/>
</dbReference>
<reference evidence="3 4" key="1">
    <citation type="journal article" date="2015" name="Genome Announc.">
        <title>Expanding the biotechnology potential of lactobacilli through comparative genomics of 213 strains and associated genera.</title>
        <authorList>
            <person name="Sun Z."/>
            <person name="Harris H.M."/>
            <person name="McCann A."/>
            <person name="Guo C."/>
            <person name="Argimon S."/>
            <person name="Zhang W."/>
            <person name="Yang X."/>
            <person name="Jeffery I.B."/>
            <person name="Cooney J.C."/>
            <person name="Kagawa T.F."/>
            <person name="Liu W."/>
            <person name="Song Y."/>
            <person name="Salvetti E."/>
            <person name="Wrobel A."/>
            <person name="Rasinkangas P."/>
            <person name="Parkhill J."/>
            <person name="Rea M.C."/>
            <person name="O'Sullivan O."/>
            <person name="Ritari J."/>
            <person name="Douillard F.P."/>
            <person name="Paul Ross R."/>
            <person name="Yang R."/>
            <person name="Briner A.E."/>
            <person name="Felis G.E."/>
            <person name="de Vos W.M."/>
            <person name="Barrangou R."/>
            <person name="Klaenhammer T.R."/>
            <person name="Caufield P.W."/>
            <person name="Cui Y."/>
            <person name="Zhang H."/>
            <person name="O'Toole P.W."/>
        </authorList>
    </citation>
    <scope>NUCLEOTIDE SEQUENCE [LARGE SCALE GENOMIC DNA]</scope>
    <source>
        <strain evidence="3 4">DSM 5707</strain>
    </source>
</reference>
<dbReference type="AlphaFoldDB" id="A0A0R1YVC4"/>
<dbReference type="PANTHER" id="PTHR36449">
    <property type="entry name" value="ACETYLTRANSFERASE-RELATED"/>
    <property type="match status" value="1"/>
</dbReference>
<dbReference type="GO" id="GO:0016746">
    <property type="term" value="F:acyltransferase activity"/>
    <property type="evidence" value="ECO:0007669"/>
    <property type="project" value="UniProtKB-KW"/>
</dbReference>
<dbReference type="Proteomes" id="UP000051957">
    <property type="component" value="Unassembled WGS sequence"/>
</dbReference>
<keyword evidence="1" id="KW-0808">Transferase</keyword>
<keyword evidence="2" id="KW-0012">Acyltransferase</keyword>
<sequence>MIKKYNISQLIDLNILNKFDCGEQIVNDFIRNRACIYEDQNLMSTTIFYDTDKKMVVGFYSISSSIVEVKSYYDVKNFNEKVSMPEENPLGASFPAIEIGWFGVSIEMQRRTIGTSMMVTLFEDIIRSRYIYNMDLVMSL</sequence>
<dbReference type="EMBL" id="AZGK01000010">
    <property type="protein sequence ID" value="KRM46127.1"/>
    <property type="molecule type" value="Genomic_DNA"/>
</dbReference>
<gene>
    <name evidence="3" type="ORF">FC51_GL000576</name>
</gene>
<organism evidence="3 4">
    <name type="scientific">Lentilactobacillus parabuchneri DSM 5707 = NBRC 107865</name>
    <dbReference type="NCBI Taxonomy" id="1423784"/>
    <lineage>
        <taxon>Bacteria</taxon>
        <taxon>Bacillati</taxon>
        <taxon>Bacillota</taxon>
        <taxon>Bacilli</taxon>
        <taxon>Lactobacillales</taxon>
        <taxon>Lactobacillaceae</taxon>
        <taxon>Lentilactobacillus</taxon>
    </lineage>
</organism>
<evidence type="ECO:0000256" key="1">
    <source>
        <dbReference type="ARBA" id="ARBA00022679"/>
    </source>
</evidence>
<dbReference type="GeneID" id="69802649"/>
<dbReference type="PATRIC" id="fig|1423784.4.peg.570"/>
<evidence type="ECO:0000256" key="2">
    <source>
        <dbReference type="ARBA" id="ARBA00023315"/>
    </source>
</evidence>
<protein>
    <submittedName>
        <fullName evidence="3">Uncharacterized protein</fullName>
    </submittedName>
</protein>
<dbReference type="PANTHER" id="PTHR36449:SF1">
    <property type="entry name" value="ACETYLTRANSFERASE"/>
    <property type="match status" value="1"/>
</dbReference>
<proteinExistence type="predicted"/>
<name>A0A0R1YVC4_9LACO</name>
<comment type="caution">
    <text evidence="3">The sequence shown here is derived from an EMBL/GenBank/DDBJ whole genome shotgun (WGS) entry which is preliminary data.</text>
</comment>
<dbReference type="Gene3D" id="3.40.630.30">
    <property type="match status" value="1"/>
</dbReference>